<evidence type="ECO:0000313" key="2">
    <source>
        <dbReference type="EMBL" id="MCV2367660.1"/>
    </source>
</evidence>
<feature type="domain" description="N-acyl amino acid synthase FeeM catalytic core" evidence="1">
    <location>
        <begin position="31"/>
        <end position="181"/>
    </location>
</feature>
<sequence>MYMNSGSFGLPSQLAIGPAIRTAEAWHYPDAHGLVARRYAERGYISSDLSTHADGSVVVCSAFEGPATVGTIAVRYDSAQGLNADTVFAPELCELRSRGQRMCEFSRLALDQYVNDSKSLLGRLFHLAYLHAHRLGGAELAVIEVNPRHVAFYRRMLGFKVCAEARLNLRVNAPAVLMAIDLSYMAEQIRALGGSASSTAVTRSFYPHFYGAGDEAAILSKLRQ</sequence>
<proteinExistence type="predicted"/>
<dbReference type="SUPFAM" id="SSF55729">
    <property type="entry name" value="Acyl-CoA N-acyltransferases (Nat)"/>
    <property type="match status" value="1"/>
</dbReference>
<dbReference type="Proteomes" id="UP001209701">
    <property type="component" value="Unassembled WGS sequence"/>
</dbReference>
<evidence type="ECO:0000313" key="3">
    <source>
        <dbReference type="Proteomes" id="UP001209701"/>
    </source>
</evidence>
<accession>A0ABT2YC97</accession>
<dbReference type="InterPro" id="IPR054597">
    <property type="entry name" value="FeeM_cat"/>
</dbReference>
<dbReference type="Pfam" id="PF21926">
    <property type="entry name" value="FeeM"/>
    <property type="match status" value="1"/>
</dbReference>
<dbReference type="EMBL" id="JAJIRN010000002">
    <property type="protein sequence ID" value="MCV2367660.1"/>
    <property type="molecule type" value="Genomic_DNA"/>
</dbReference>
<dbReference type="InterPro" id="IPR016181">
    <property type="entry name" value="Acyl_CoA_acyltransferase"/>
</dbReference>
<name>A0ABT2YC97_9BURK</name>
<comment type="caution">
    <text evidence="2">The sequence shown here is derived from an EMBL/GenBank/DDBJ whole genome shotgun (WGS) entry which is preliminary data.</text>
</comment>
<protein>
    <submittedName>
        <fullName evidence="2">Long-chain N-acyl amino acid synthase</fullName>
    </submittedName>
</protein>
<organism evidence="2 3">
    <name type="scientific">Roseateles oligotrophus</name>
    <dbReference type="NCBI Taxonomy" id="1769250"/>
    <lineage>
        <taxon>Bacteria</taxon>
        <taxon>Pseudomonadati</taxon>
        <taxon>Pseudomonadota</taxon>
        <taxon>Betaproteobacteria</taxon>
        <taxon>Burkholderiales</taxon>
        <taxon>Sphaerotilaceae</taxon>
        <taxon>Roseateles</taxon>
    </lineage>
</organism>
<evidence type="ECO:0000259" key="1">
    <source>
        <dbReference type="Pfam" id="PF21926"/>
    </source>
</evidence>
<reference evidence="2 3" key="1">
    <citation type="submission" date="2021-11" db="EMBL/GenBank/DDBJ databases">
        <authorList>
            <person name="Liang Q."/>
            <person name="Mou H."/>
            <person name="Liu Z."/>
        </authorList>
    </citation>
    <scope>NUCLEOTIDE SEQUENCE [LARGE SCALE GENOMIC DNA]</scope>
    <source>
        <strain evidence="2 3">CHU3</strain>
    </source>
</reference>
<dbReference type="Gene3D" id="3.40.630.30">
    <property type="match status" value="1"/>
</dbReference>
<gene>
    <name evidence="2" type="ORF">LNV07_06080</name>
</gene>
<dbReference type="RefSeq" id="WP_263570273.1">
    <property type="nucleotide sequence ID" value="NZ_JAJIRN010000002.1"/>
</dbReference>
<keyword evidence="3" id="KW-1185">Reference proteome</keyword>